<protein>
    <recommendedName>
        <fullName evidence="8">Histidine kinase/HSP90-like ATPase domain-containing protein</fullName>
    </recommendedName>
</protein>
<dbReference type="EMBL" id="LZPO01000719">
    <property type="protein sequence ID" value="OBS83661.1"/>
    <property type="molecule type" value="Genomic_DNA"/>
</dbReference>
<keyword evidence="7" id="KW-1185">Reference proteome</keyword>
<sequence length="172" mass="19412">CLRKCPHEEEKVEIFFAILEEIKLSSRRLSLIPHNALFKIHYDSLTDPFKLNSGRDLDIDDIPRPQGHMLTLVDTGIGMTKANLINNLRTIAKPAIEMFMENLQDGADMSMIRVAFSSACLVAQKVVVNTKKNDHYSWSLLLVDISLHMQTTKKGEKETSVDEADEEKGGIE</sequence>
<dbReference type="GO" id="GO:0051082">
    <property type="term" value="F:unfolded protein binding"/>
    <property type="evidence" value="ECO:0007669"/>
    <property type="project" value="InterPro"/>
</dbReference>
<name>A0A1A6HZK0_NEOLE</name>
<dbReference type="InterPro" id="IPR001404">
    <property type="entry name" value="Hsp90_fam"/>
</dbReference>
<keyword evidence="2" id="KW-0547">Nucleotide-binding</keyword>
<dbReference type="AlphaFoldDB" id="A0A1A6HZK0"/>
<evidence type="ECO:0000313" key="7">
    <source>
        <dbReference type="Proteomes" id="UP000092124"/>
    </source>
</evidence>
<feature type="non-terminal residue" evidence="6">
    <location>
        <position position="172"/>
    </location>
</feature>
<gene>
    <name evidence="6" type="ORF">A6R68_22333</name>
</gene>
<keyword evidence="3" id="KW-0067">ATP-binding</keyword>
<dbReference type="PANTHER" id="PTHR11528">
    <property type="entry name" value="HEAT SHOCK PROTEIN 90 FAMILY MEMBER"/>
    <property type="match status" value="1"/>
</dbReference>
<dbReference type="GO" id="GO:0140662">
    <property type="term" value="F:ATP-dependent protein folding chaperone"/>
    <property type="evidence" value="ECO:0007669"/>
    <property type="project" value="InterPro"/>
</dbReference>
<dbReference type="InterPro" id="IPR020575">
    <property type="entry name" value="Hsp90_N"/>
</dbReference>
<organism evidence="6 7">
    <name type="scientific">Neotoma lepida</name>
    <name type="common">Desert woodrat</name>
    <dbReference type="NCBI Taxonomy" id="56216"/>
    <lineage>
        <taxon>Eukaryota</taxon>
        <taxon>Metazoa</taxon>
        <taxon>Chordata</taxon>
        <taxon>Craniata</taxon>
        <taxon>Vertebrata</taxon>
        <taxon>Euteleostomi</taxon>
        <taxon>Mammalia</taxon>
        <taxon>Eutheria</taxon>
        <taxon>Euarchontoglires</taxon>
        <taxon>Glires</taxon>
        <taxon>Rodentia</taxon>
        <taxon>Myomorpha</taxon>
        <taxon>Muroidea</taxon>
        <taxon>Cricetidae</taxon>
        <taxon>Neotominae</taxon>
        <taxon>Neotoma</taxon>
    </lineage>
</organism>
<accession>A0A1A6HZK0</accession>
<evidence type="ECO:0008006" key="8">
    <source>
        <dbReference type="Google" id="ProtNLM"/>
    </source>
</evidence>
<proteinExistence type="inferred from homology"/>
<evidence type="ECO:0000256" key="5">
    <source>
        <dbReference type="SAM" id="MobiDB-lite"/>
    </source>
</evidence>
<feature type="region of interest" description="Disordered" evidence="5">
    <location>
        <begin position="153"/>
        <end position="172"/>
    </location>
</feature>
<feature type="non-terminal residue" evidence="6">
    <location>
        <position position="1"/>
    </location>
</feature>
<comment type="caution">
    <text evidence="6">The sequence shown here is derived from an EMBL/GenBank/DDBJ whole genome shotgun (WGS) entry which is preliminary data.</text>
</comment>
<dbReference type="GO" id="GO:0016887">
    <property type="term" value="F:ATP hydrolysis activity"/>
    <property type="evidence" value="ECO:0007669"/>
    <property type="project" value="InterPro"/>
</dbReference>
<reference evidence="6 7" key="1">
    <citation type="submission" date="2016-06" db="EMBL/GenBank/DDBJ databases">
        <title>The Draft Genome Sequence and Annotation of the Desert Woodrat Neotoma lepida.</title>
        <authorList>
            <person name="Campbell M."/>
            <person name="Oakeson K.F."/>
            <person name="Yandell M."/>
            <person name="Halpert J.R."/>
            <person name="Dearing D."/>
        </authorList>
    </citation>
    <scope>NUCLEOTIDE SEQUENCE [LARGE SCALE GENOMIC DNA]</scope>
    <source>
        <strain evidence="6">417</strain>
        <tissue evidence="6">Liver</tissue>
    </source>
</reference>
<keyword evidence="4" id="KW-0143">Chaperone</keyword>
<dbReference type="Proteomes" id="UP000092124">
    <property type="component" value="Unassembled WGS sequence"/>
</dbReference>
<evidence type="ECO:0000256" key="2">
    <source>
        <dbReference type="ARBA" id="ARBA00022741"/>
    </source>
</evidence>
<dbReference type="SUPFAM" id="SSF55874">
    <property type="entry name" value="ATPase domain of HSP90 chaperone/DNA topoisomerase II/histidine kinase"/>
    <property type="match status" value="1"/>
</dbReference>
<dbReference type="GO" id="GO:0005524">
    <property type="term" value="F:ATP binding"/>
    <property type="evidence" value="ECO:0007669"/>
    <property type="project" value="UniProtKB-KW"/>
</dbReference>
<dbReference type="STRING" id="56216.A0A1A6HZK0"/>
<evidence type="ECO:0000256" key="1">
    <source>
        <dbReference type="ARBA" id="ARBA00008239"/>
    </source>
</evidence>
<evidence type="ECO:0000256" key="3">
    <source>
        <dbReference type="ARBA" id="ARBA00022840"/>
    </source>
</evidence>
<dbReference type="InterPro" id="IPR036890">
    <property type="entry name" value="HATPase_C_sf"/>
</dbReference>
<comment type="similarity">
    <text evidence="1">Belongs to the heat shock protein 90 family.</text>
</comment>
<evidence type="ECO:0000256" key="4">
    <source>
        <dbReference type="ARBA" id="ARBA00023186"/>
    </source>
</evidence>
<evidence type="ECO:0000313" key="6">
    <source>
        <dbReference type="EMBL" id="OBS83661.1"/>
    </source>
</evidence>
<dbReference type="Gene3D" id="3.30.565.10">
    <property type="entry name" value="Histidine kinase-like ATPase, C-terminal domain"/>
    <property type="match status" value="1"/>
</dbReference>
<dbReference type="PRINTS" id="PR00775">
    <property type="entry name" value="HEATSHOCK90"/>
</dbReference>